<dbReference type="Gene3D" id="1.20.58.1910">
    <property type="match status" value="1"/>
</dbReference>
<dbReference type="AlphaFoldDB" id="A0A0L0QP43"/>
<dbReference type="InterPro" id="IPR003607">
    <property type="entry name" value="HD/PDEase_dom"/>
</dbReference>
<dbReference type="Gene3D" id="1.10.472.50">
    <property type="entry name" value="HD-domain/PDEase-like"/>
    <property type="match status" value="1"/>
</dbReference>
<evidence type="ECO:0000313" key="3">
    <source>
        <dbReference type="Proteomes" id="UP000036780"/>
    </source>
</evidence>
<dbReference type="RefSeq" id="WP_050352902.1">
    <property type="nucleotide sequence ID" value="NZ_CP073011.1"/>
</dbReference>
<dbReference type="PATRIC" id="fig|1473.5.peg.2390"/>
<dbReference type="GO" id="GO:0016787">
    <property type="term" value="F:hydrolase activity"/>
    <property type="evidence" value="ECO:0007669"/>
    <property type="project" value="UniProtKB-KW"/>
</dbReference>
<dbReference type="OrthoDB" id="9797344at2"/>
<dbReference type="Pfam" id="PF01966">
    <property type="entry name" value="HD"/>
    <property type="match status" value="1"/>
</dbReference>
<feature type="domain" description="HD" evidence="1">
    <location>
        <begin position="26"/>
        <end position="125"/>
    </location>
</feature>
<dbReference type="PROSITE" id="PS51831">
    <property type="entry name" value="HD"/>
    <property type="match status" value="1"/>
</dbReference>
<comment type="caution">
    <text evidence="2">The sequence shown here is derived from an EMBL/GenBank/DDBJ whole genome shotgun (WGS) entry which is preliminary data.</text>
</comment>
<dbReference type="CDD" id="cd00077">
    <property type="entry name" value="HDc"/>
    <property type="match status" value="1"/>
</dbReference>
<keyword evidence="3" id="KW-1185">Reference proteome</keyword>
<reference evidence="3" key="1">
    <citation type="submission" date="2015-07" db="EMBL/GenBank/DDBJ databases">
        <title>Fjat-10053 dsm26.</title>
        <authorList>
            <person name="Liu B."/>
            <person name="Wang J."/>
            <person name="Zhu Y."/>
            <person name="Liu G."/>
            <person name="Chen Q."/>
            <person name="Chen Z."/>
            <person name="Lan J."/>
            <person name="Che J."/>
            <person name="Ge C."/>
            <person name="Shi H."/>
            <person name="Pan Z."/>
            <person name="Liu X."/>
        </authorList>
    </citation>
    <scope>NUCLEOTIDE SEQUENCE [LARGE SCALE GENOMIC DNA]</scope>
    <source>
        <strain evidence="3">DSM 26</strain>
    </source>
</reference>
<sequence length="202" mass="23311">MQAKEQLTEMKHFVQRLFTDDITGHDYYHMERVAHLARFIAEEEGADSFICEAAAWLHDVGDDKLFPKPVVIEKELDVLLQQISLSQQQIRAIKQAMQDVSFRKGKTPKTLEGKVVQDADRLDAIGAIGIARAFAYGGAKGRPLYHEEIDNHTIQHFYDKLLRIQGNLHTTTAQTIAEDRHQVLERFLEQFYQEWNYTLKNG</sequence>
<dbReference type="GeneID" id="66870519"/>
<proteinExistence type="predicted"/>
<dbReference type="PANTHER" id="PTHR33594:SF1">
    <property type="entry name" value="HD_PDEASE DOMAIN-CONTAINING PROTEIN"/>
    <property type="match status" value="1"/>
</dbReference>
<organism evidence="2 3">
    <name type="scientific">Virgibacillus pantothenticus</name>
    <dbReference type="NCBI Taxonomy" id="1473"/>
    <lineage>
        <taxon>Bacteria</taxon>
        <taxon>Bacillati</taxon>
        <taxon>Bacillota</taxon>
        <taxon>Bacilli</taxon>
        <taxon>Bacillales</taxon>
        <taxon>Bacillaceae</taxon>
        <taxon>Virgibacillus</taxon>
    </lineage>
</organism>
<accession>A0A0L0QP43</accession>
<dbReference type="InterPro" id="IPR006674">
    <property type="entry name" value="HD_domain"/>
</dbReference>
<dbReference type="SMART" id="SM00471">
    <property type="entry name" value="HDc"/>
    <property type="match status" value="1"/>
</dbReference>
<name>A0A0L0QP43_VIRPA</name>
<dbReference type="EMBL" id="LGTO01000007">
    <property type="protein sequence ID" value="KNE20329.1"/>
    <property type="molecule type" value="Genomic_DNA"/>
</dbReference>
<protein>
    <submittedName>
        <fullName evidence="2">Metal dependent phosphohydrolase</fullName>
    </submittedName>
</protein>
<dbReference type="PANTHER" id="PTHR33594">
    <property type="entry name" value="SUPERFAMILY HYDROLASE, PUTATIVE (AFU_ORTHOLOGUE AFUA_1G03035)-RELATED"/>
    <property type="match status" value="1"/>
</dbReference>
<keyword evidence="2" id="KW-0378">Hydrolase</keyword>
<dbReference type="SUPFAM" id="SSF109604">
    <property type="entry name" value="HD-domain/PDEase-like"/>
    <property type="match status" value="1"/>
</dbReference>
<evidence type="ECO:0000259" key="1">
    <source>
        <dbReference type="PROSITE" id="PS51831"/>
    </source>
</evidence>
<evidence type="ECO:0000313" key="2">
    <source>
        <dbReference type="EMBL" id="KNE20329.1"/>
    </source>
</evidence>
<gene>
    <name evidence="2" type="ORF">AFK71_18290</name>
</gene>
<dbReference type="Proteomes" id="UP000036780">
    <property type="component" value="Unassembled WGS sequence"/>
</dbReference>